<keyword evidence="5 9" id="KW-0472">Membrane</keyword>
<dbReference type="InterPro" id="IPR003660">
    <property type="entry name" value="HAMP_dom"/>
</dbReference>
<dbReference type="PROSITE" id="PS50885">
    <property type="entry name" value="HAMP"/>
    <property type="match status" value="1"/>
</dbReference>
<evidence type="ECO:0000256" key="3">
    <source>
        <dbReference type="ARBA" id="ARBA00022692"/>
    </source>
</evidence>
<reference evidence="13" key="1">
    <citation type="submission" date="2016-10" db="EMBL/GenBank/DDBJ databases">
        <authorList>
            <person name="Varghese N."/>
            <person name="Submissions S."/>
        </authorList>
    </citation>
    <scope>NUCLEOTIDE SEQUENCE [LARGE SCALE GENOMIC DNA]</scope>
    <source>
        <strain evidence="13">S9</strain>
    </source>
</reference>
<evidence type="ECO:0000256" key="4">
    <source>
        <dbReference type="ARBA" id="ARBA00022989"/>
    </source>
</evidence>
<evidence type="ECO:0000313" key="13">
    <source>
        <dbReference type="Proteomes" id="UP000198571"/>
    </source>
</evidence>
<dbReference type="Proteomes" id="UP000198571">
    <property type="component" value="Unassembled WGS sequence"/>
</dbReference>
<protein>
    <submittedName>
        <fullName evidence="12">Methyl-accepting chemotaxis protein</fullName>
    </submittedName>
</protein>
<feature type="domain" description="Methyl-accepting transducer" evidence="10">
    <location>
        <begin position="278"/>
        <end position="535"/>
    </location>
</feature>
<dbReference type="GO" id="GO:0007165">
    <property type="term" value="P:signal transduction"/>
    <property type="evidence" value="ECO:0007669"/>
    <property type="project" value="UniProtKB-KW"/>
</dbReference>
<dbReference type="InterPro" id="IPR033463">
    <property type="entry name" value="sCache_3"/>
</dbReference>
<evidence type="ECO:0000259" key="10">
    <source>
        <dbReference type="PROSITE" id="PS50111"/>
    </source>
</evidence>
<evidence type="ECO:0000256" key="2">
    <source>
        <dbReference type="ARBA" id="ARBA00022475"/>
    </source>
</evidence>
<dbReference type="SMART" id="SM00283">
    <property type="entry name" value="MA"/>
    <property type="match status" value="1"/>
</dbReference>
<dbReference type="Gene3D" id="6.10.340.10">
    <property type="match status" value="1"/>
</dbReference>
<dbReference type="Pfam" id="PF17202">
    <property type="entry name" value="sCache_3_3"/>
    <property type="match status" value="1"/>
</dbReference>
<dbReference type="STRING" id="1601833.SAMN05518684_11566"/>
<keyword evidence="4 9" id="KW-1133">Transmembrane helix</keyword>
<evidence type="ECO:0000313" key="12">
    <source>
        <dbReference type="EMBL" id="SES30620.1"/>
    </source>
</evidence>
<evidence type="ECO:0000256" key="5">
    <source>
        <dbReference type="ARBA" id="ARBA00023136"/>
    </source>
</evidence>
<dbReference type="PANTHER" id="PTHR32089:SF112">
    <property type="entry name" value="LYSOZYME-LIKE PROTEIN-RELATED"/>
    <property type="match status" value="1"/>
</dbReference>
<dbReference type="GO" id="GO:0005886">
    <property type="term" value="C:plasma membrane"/>
    <property type="evidence" value="ECO:0007669"/>
    <property type="project" value="UniProtKB-SubCell"/>
</dbReference>
<dbReference type="Pfam" id="PF00015">
    <property type="entry name" value="MCPsignal"/>
    <property type="match status" value="1"/>
</dbReference>
<dbReference type="EMBL" id="FOGT01000015">
    <property type="protein sequence ID" value="SES30620.1"/>
    <property type="molecule type" value="Genomic_DNA"/>
</dbReference>
<keyword evidence="3 9" id="KW-0812">Transmembrane</keyword>
<evidence type="ECO:0000256" key="6">
    <source>
        <dbReference type="ARBA" id="ARBA00023224"/>
    </source>
</evidence>
<comment type="subcellular location">
    <subcellularLocation>
        <location evidence="1">Cell membrane</location>
        <topology evidence="1">Multi-pass membrane protein</topology>
    </subcellularLocation>
</comment>
<feature type="transmembrane region" description="Helical" evidence="9">
    <location>
        <begin position="12"/>
        <end position="31"/>
    </location>
</feature>
<evidence type="ECO:0000256" key="8">
    <source>
        <dbReference type="PROSITE-ProRule" id="PRU00284"/>
    </source>
</evidence>
<dbReference type="PANTHER" id="PTHR32089">
    <property type="entry name" value="METHYL-ACCEPTING CHEMOTAXIS PROTEIN MCPB"/>
    <property type="match status" value="1"/>
</dbReference>
<keyword evidence="13" id="KW-1185">Reference proteome</keyword>
<evidence type="ECO:0000256" key="9">
    <source>
        <dbReference type="SAM" id="Phobius"/>
    </source>
</evidence>
<dbReference type="Gene3D" id="1.10.287.950">
    <property type="entry name" value="Methyl-accepting chemotaxis protein"/>
    <property type="match status" value="1"/>
</dbReference>
<dbReference type="SUPFAM" id="SSF103190">
    <property type="entry name" value="Sensory domain-like"/>
    <property type="match status" value="1"/>
</dbReference>
<gene>
    <name evidence="12" type="ORF">SAMN05518684_11566</name>
</gene>
<organism evidence="12 13">
    <name type="scientific">Salipaludibacillus aurantiacus</name>
    <dbReference type="NCBI Taxonomy" id="1601833"/>
    <lineage>
        <taxon>Bacteria</taxon>
        <taxon>Bacillati</taxon>
        <taxon>Bacillota</taxon>
        <taxon>Bacilli</taxon>
        <taxon>Bacillales</taxon>
        <taxon>Bacillaceae</taxon>
    </lineage>
</organism>
<evidence type="ECO:0000256" key="7">
    <source>
        <dbReference type="ARBA" id="ARBA00029447"/>
    </source>
</evidence>
<dbReference type="InterPro" id="IPR029151">
    <property type="entry name" value="Sensor-like_sf"/>
</dbReference>
<dbReference type="SUPFAM" id="SSF58104">
    <property type="entry name" value="Methyl-accepting chemotaxis protein (MCP) signaling domain"/>
    <property type="match status" value="1"/>
</dbReference>
<dbReference type="InterPro" id="IPR004089">
    <property type="entry name" value="MCPsignal_dom"/>
</dbReference>
<dbReference type="SMART" id="SM00304">
    <property type="entry name" value="HAMP"/>
    <property type="match status" value="1"/>
</dbReference>
<dbReference type="CDD" id="cd06225">
    <property type="entry name" value="HAMP"/>
    <property type="match status" value="1"/>
</dbReference>
<dbReference type="OrthoDB" id="9814363at2"/>
<dbReference type="PROSITE" id="PS50111">
    <property type="entry name" value="CHEMOTAXIS_TRANSDUC_2"/>
    <property type="match status" value="1"/>
</dbReference>
<dbReference type="Pfam" id="PF00672">
    <property type="entry name" value="HAMP"/>
    <property type="match status" value="1"/>
</dbReference>
<comment type="similarity">
    <text evidence="7">Belongs to the methyl-accepting chemotaxis (MCP) protein family.</text>
</comment>
<evidence type="ECO:0000259" key="11">
    <source>
        <dbReference type="PROSITE" id="PS50885"/>
    </source>
</evidence>
<name>A0A1H9W9M1_9BACI</name>
<keyword evidence="6 8" id="KW-0807">Transducer</keyword>
<keyword evidence="2" id="KW-1003">Cell membrane</keyword>
<evidence type="ECO:0000256" key="1">
    <source>
        <dbReference type="ARBA" id="ARBA00004651"/>
    </source>
</evidence>
<proteinExistence type="inferred from homology"/>
<dbReference type="AlphaFoldDB" id="A0A1H9W9M1"/>
<feature type="transmembrane region" description="Helical" evidence="9">
    <location>
        <begin position="182"/>
        <end position="204"/>
    </location>
</feature>
<accession>A0A1H9W9M1</accession>
<feature type="domain" description="HAMP" evidence="11">
    <location>
        <begin position="206"/>
        <end position="259"/>
    </location>
</feature>
<sequence>MFRNMKILTKFQLLMFGTVIGLSAILIAVTFSEVRSGIESFAAEKAGSDLNLAYHYLDERFDGQWQIQNGELYKGDHRINEDYELADEIADMTGGLVTIFQGRQPVTTNLIINDERAVTVEAEGEVTELVLGEGEMYYGDADILGTELQTAYRPVFSADGEIVGMLFTAASQEVINSIMSEIITMIIIILAVILGLIAVLLIFFTRKIKSRIQMLQDSLHRAGQGDFRADSREETRNDEIGQISASFSKMKDNLSGLLQNVTFASEQLASSSEELTATSDQSAKAAEEVAQTIEDISKGASDQAADTEKGAEEVNDLGAIIEQDQAYVESLNGIAAEMAALKDKGMALAAELVEKTTANNNVTEDVHRIISETNENTEKIDSASGMIKSISEQTNLLALNASIEAARAGEAGKGFSVVAEEIRKLAEQSNKFSEEISGIIHTLGEKTDKAADKMEESKEMARIQSESVSHTTSTFKGVAEAIERMRATLKELSDSGVHLNGKKEEIIRVMENLSAISEENAASTQEISAAVEEQTASMEEIASSSETLAKLAEDLQENASKFQY</sequence>